<evidence type="ECO:0000256" key="1">
    <source>
        <dbReference type="ARBA" id="ARBA00001917"/>
    </source>
</evidence>
<dbReference type="RefSeq" id="XP_026287970.1">
    <property type="nucleotide sequence ID" value="XM_026432185.1"/>
</dbReference>
<dbReference type="PANTHER" id="PTHR11082">
    <property type="entry name" value="TRNA-DIHYDROURIDINE SYNTHASE"/>
    <property type="match status" value="1"/>
</dbReference>
<reference evidence="8" key="1">
    <citation type="submission" date="2025-08" db="UniProtKB">
        <authorList>
            <consortium name="RefSeq"/>
        </authorList>
    </citation>
    <scope>IDENTIFICATION</scope>
    <source>
        <tissue evidence="8">Whole organism</tissue>
    </source>
</reference>
<dbReference type="AlphaFoldDB" id="A0A6J1T8G1"/>
<keyword evidence="7" id="KW-1185">Reference proteome</keyword>
<dbReference type="InterPro" id="IPR013785">
    <property type="entry name" value="Aldolase_TIM"/>
</dbReference>
<dbReference type="Pfam" id="PF01207">
    <property type="entry name" value="Dus"/>
    <property type="match status" value="1"/>
</dbReference>
<dbReference type="OrthoDB" id="9977870at2759"/>
<dbReference type="CDD" id="cd02801">
    <property type="entry name" value="DUS_like_FMN"/>
    <property type="match status" value="1"/>
</dbReference>
<evidence type="ECO:0000256" key="5">
    <source>
        <dbReference type="ARBA" id="ARBA00023002"/>
    </source>
</evidence>
<keyword evidence="2" id="KW-0285">Flavoprotein</keyword>
<accession>A0A6J1T8G1</accession>
<evidence type="ECO:0000256" key="2">
    <source>
        <dbReference type="ARBA" id="ARBA00022630"/>
    </source>
</evidence>
<evidence type="ECO:0000256" key="3">
    <source>
        <dbReference type="ARBA" id="ARBA00022643"/>
    </source>
</evidence>
<protein>
    <submittedName>
        <fullName evidence="8">tRNA-dihydrouridine(20a/20b) synthase [NAD(P)+]-like isoform X1</fullName>
    </submittedName>
</protein>
<dbReference type="InterPro" id="IPR018517">
    <property type="entry name" value="tRNA_hU_synthase_CS"/>
</dbReference>
<evidence type="ECO:0000256" key="4">
    <source>
        <dbReference type="ARBA" id="ARBA00022694"/>
    </source>
</evidence>
<evidence type="ECO:0000259" key="6">
    <source>
        <dbReference type="Pfam" id="PF01207"/>
    </source>
</evidence>
<keyword evidence="4" id="KW-0819">tRNA processing</keyword>
<dbReference type="Proteomes" id="UP000504606">
    <property type="component" value="Unplaced"/>
</dbReference>
<dbReference type="PROSITE" id="PS01136">
    <property type="entry name" value="UPF0034"/>
    <property type="match status" value="1"/>
</dbReference>
<dbReference type="InterPro" id="IPR035587">
    <property type="entry name" value="DUS-like_FMN-bd"/>
</dbReference>
<feature type="domain" description="DUS-like FMN-binding" evidence="6">
    <location>
        <begin position="73"/>
        <end position="330"/>
    </location>
</feature>
<evidence type="ECO:0000313" key="8">
    <source>
        <dbReference type="RefSeq" id="XP_026287970.1"/>
    </source>
</evidence>
<dbReference type="GO" id="GO:0050660">
    <property type="term" value="F:flavin adenine dinucleotide binding"/>
    <property type="evidence" value="ECO:0007669"/>
    <property type="project" value="InterPro"/>
</dbReference>
<dbReference type="SUPFAM" id="SSF51395">
    <property type="entry name" value="FMN-linked oxidoreductases"/>
    <property type="match status" value="1"/>
</dbReference>
<dbReference type="PANTHER" id="PTHR11082:SF31">
    <property type="entry name" value="TRNA-DIHYDROURIDINE(20A_20B) SYNTHASE [NAD(P)+]-LIKE"/>
    <property type="match status" value="1"/>
</dbReference>
<dbReference type="KEGG" id="foc:113213200"/>
<keyword evidence="3" id="KW-0288">FMN</keyword>
<dbReference type="GeneID" id="113213200"/>
<organism evidence="7 8">
    <name type="scientific">Frankliniella occidentalis</name>
    <name type="common">Western flower thrips</name>
    <name type="synonym">Euthrips occidentalis</name>
    <dbReference type="NCBI Taxonomy" id="133901"/>
    <lineage>
        <taxon>Eukaryota</taxon>
        <taxon>Metazoa</taxon>
        <taxon>Ecdysozoa</taxon>
        <taxon>Arthropoda</taxon>
        <taxon>Hexapoda</taxon>
        <taxon>Insecta</taxon>
        <taxon>Pterygota</taxon>
        <taxon>Neoptera</taxon>
        <taxon>Paraneoptera</taxon>
        <taxon>Thysanoptera</taxon>
        <taxon>Terebrantia</taxon>
        <taxon>Thripoidea</taxon>
        <taxon>Thripidae</taxon>
        <taxon>Frankliniella</taxon>
    </lineage>
</organism>
<dbReference type="Gene3D" id="3.20.20.70">
    <property type="entry name" value="Aldolase class I"/>
    <property type="match status" value="1"/>
</dbReference>
<proteinExistence type="predicted"/>
<evidence type="ECO:0000313" key="7">
    <source>
        <dbReference type="Proteomes" id="UP000504606"/>
    </source>
</evidence>
<gene>
    <name evidence="8" type="primary">LOC113213200</name>
</gene>
<sequence>MGYSARGRRKAFRVRSWQVFVNISRTLPNPGPRDARWIEISFFSESFSFLTSFDMVNADILGLFQERDFLRICAPMVRYSKLSFRILAKRHGCDLCFTPMIMADSFVQSAKARSNEFTTCTEDSPLIVQFAANSTLDFVNAAEIVAPFSDGVDLNCGCPQRWAMKEGYGAHLLTKPETIHDMVRQVRNRVSDNYSVSVKIRLLEEDRKTIELARSLEAAGVTFLTLHARTTQERHSPIHEDSLHEVCQSLKVPLVANGDVKSLKGAERLHAKTGCKGMMAARGMLANPAMFLGCATTPLTCVQDWVNISLDLGTIFNCFHHHLVFMLEHVLSKEERRIFNCLKTKSAVLDFLKDTYGITYKPGESGLSSASDVIICDKSSIREENSVGAFFTSTVQEDESYDDTLDSLGGLYN</sequence>
<comment type="cofactor">
    <cofactor evidence="1">
        <name>FMN</name>
        <dbReference type="ChEBI" id="CHEBI:58210"/>
    </cofactor>
</comment>
<keyword evidence="5" id="KW-0560">Oxidoreductase</keyword>
<dbReference type="GO" id="GO:0017150">
    <property type="term" value="F:tRNA dihydrouridine synthase activity"/>
    <property type="evidence" value="ECO:0007669"/>
    <property type="project" value="InterPro"/>
</dbReference>
<name>A0A6J1T8G1_FRAOC</name>
<dbReference type="CTD" id="35179"/>